<comment type="caution">
    <text evidence="1">The sequence shown here is derived from an EMBL/GenBank/DDBJ whole genome shotgun (WGS) entry which is preliminary data.</text>
</comment>
<accession>A0A372MEY2</accession>
<evidence type="ECO:0000313" key="2">
    <source>
        <dbReference type="Proteomes" id="UP000264002"/>
    </source>
</evidence>
<reference evidence="2" key="1">
    <citation type="submission" date="2018-08" db="EMBL/GenBank/DDBJ databases">
        <authorList>
            <person name="Grouzdev D.S."/>
            <person name="Krutkina M.S."/>
        </authorList>
    </citation>
    <scope>NUCLEOTIDE SEQUENCE [LARGE SCALE GENOMIC DNA]</scope>
    <source>
        <strain evidence="2">4-11</strain>
    </source>
</reference>
<name>A0A372MEY2_9SPIR</name>
<gene>
    <name evidence="1" type="ORF">DYP60_10185</name>
</gene>
<dbReference type="EMBL" id="QUWK01000010">
    <property type="protein sequence ID" value="RFU94332.1"/>
    <property type="molecule type" value="Genomic_DNA"/>
</dbReference>
<dbReference type="AlphaFoldDB" id="A0A372MEY2"/>
<keyword evidence="2" id="KW-1185">Reference proteome</keyword>
<dbReference type="Proteomes" id="UP000264002">
    <property type="component" value="Unassembled WGS sequence"/>
</dbReference>
<protein>
    <recommendedName>
        <fullName evidence="3">Diguanylate cyclase</fullName>
    </recommendedName>
</protein>
<evidence type="ECO:0008006" key="3">
    <source>
        <dbReference type="Google" id="ProtNLM"/>
    </source>
</evidence>
<proteinExistence type="predicted"/>
<reference evidence="1 2" key="2">
    <citation type="submission" date="2018-09" db="EMBL/GenBank/DDBJ databases">
        <title>Genome of Sphaerochaeta halotolerans strain 4-11.</title>
        <authorList>
            <person name="Nazina T.N."/>
            <person name="Sokolova D.S."/>
        </authorList>
    </citation>
    <scope>NUCLEOTIDE SEQUENCE [LARGE SCALE GENOMIC DNA]</scope>
    <source>
        <strain evidence="1 2">4-11</strain>
    </source>
</reference>
<evidence type="ECO:0000313" key="1">
    <source>
        <dbReference type="EMBL" id="RFU94332.1"/>
    </source>
</evidence>
<organism evidence="1 2">
    <name type="scientific">Sphaerochaeta halotolerans</name>
    <dbReference type="NCBI Taxonomy" id="2293840"/>
    <lineage>
        <taxon>Bacteria</taxon>
        <taxon>Pseudomonadati</taxon>
        <taxon>Spirochaetota</taxon>
        <taxon>Spirochaetia</taxon>
        <taxon>Spirochaetales</taxon>
        <taxon>Sphaerochaetaceae</taxon>
        <taxon>Sphaerochaeta</taxon>
    </lineage>
</organism>
<sequence length="60" mass="6422">MKDICKHYPNSQGCSLGGGFTLITVDDTLDYALQRADSLLFQAKEAGRNCIIGNLGGDSE</sequence>
<dbReference type="RefSeq" id="WP_117330900.1">
    <property type="nucleotide sequence ID" value="NZ_QUWK01000010.1"/>
</dbReference>